<dbReference type="EMBL" id="AZFA01000026">
    <property type="protein sequence ID" value="KRL65812.1"/>
    <property type="molecule type" value="Genomic_DNA"/>
</dbReference>
<name>A0A0R1SEM3_9LACO</name>
<dbReference type="SUPFAM" id="SSF48208">
    <property type="entry name" value="Six-hairpin glycosidases"/>
    <property type="match status" value="1"/>
</dbReference>
<dbReference type="OrthoDB" id="9758855at2"/>
<dbReference type="Gene3D" id="2.70.98.40">
    <property type="entry name" value="Glycoside hydrolase, family 65, N-terminal domain"/>
    <property type="match status" value="1"/>
</dbReference>
<dbReference type="AlphaFoldDB" id="A0A0R1SEM3"/>
<dbReference type="Gene3D" id="1.50.10.10">
    <property type="match status" value="1"/>
</dbReference>
<dbReference type="PANTHER" id="PTHR11051:SF8">
    <property type="entry name" value="PROTEIN-GLUCOSYLGALACTOSYLHYDROXYLYSINE GLUCOSIDASE"/>
    <property type="match status" value="1"/>
</dbReference>
<evidence type="ECO:0000313" key="4">
    <source>
        <dbReference type="Proteomes" id="UP000051647"/>
    </source>
</evidence>
<dbReference type="GO" id="GO:0030246">
    <property type="term" value="F:carbohydrate binding"/>
    <property type="evidence" value="ECO:0007669"/>
    <property type="project" value="InterPro"/>
</dbReference>
<dbReference type="Pfam" id="PF03636">
    <property type="entry name" value="Glyco_hydro_65N"/>
    <property type="match status" value="1"/>
</dbReference>
<sequence length="455" mass="51302">MENLSRLDLSDLKNHSEPYLDTIFSQANGHFGVRASNPLTPDATSGTLVNGFYETNPITYGESAVGYAKNHQTIANLPDLRVIKVKTAGEKIFTRSNLIDSSLDFDTGVLNQTYQLSTDDNLTVKLVLTTIIAQKDQNLFGLNYEFSAGSYDGAIKVSKPLHLNINLDNSNDPRKARQINDLQTQLIHHTDCQKDISIRAQHSKLSLTMALEAVQGSLQDWELNLSNGPAVASYLAKVSNVTGFTNQSQMLFDHQTFQFVLNDAKEYWQEVWNNSRISIDGDAELTQAIRYNIFQLNQSAGRNGRTNIAAKGLSGTGYEGHYFWDTEMYLLPYFTYTNPKVAEKLLDFRYNTLDMARKQARTLGVSKGALFPWRTINGEEASAYYPAGTAQYHIDGDIAYAVNRYYEATCNTKWLVDKGYELILETARFWAEFGHYREVDGHQRFEFFGVTGPNE</sequence>
<dbReference type="InterPro" id="IPR037018">
    <property type="entry name" value="GH65_N"/>
</dbReference>
<dbReference type="GO" id="GO:0005975">
    <property type="term" value="P:carbohydrate metabolic process"/>
    <property type="evidence" value="ECO:0007669"/>
    <property type="project" value="InterPro"/>
</dbReference>
<dbReference type="InterPro" id="IPR005195">
    <property type="entry name" value="Glyco_hydro_65_M"/>
</dbReference>
<organism evidence="3 4">
    <name type="scientific">Companilactobacillus versmoldensis DSM 14857 = KCTC 3814</name>
    <dbReference type="NCBI Taxonomy" id="1423815"/>
    <lineage>
        <taxon>Bacteria</taxon>
        <taxon>Bacillati</taxon>
        <taxon>Bacillota</taxon>
        <taxon>Bacilli</taxon>
        <taxon>Lactobacillales</taxon>
        <taxon>Lactobacillaceae</taxon>
        <taxon>Companilactobacillus</taxon>
    </lineage>
</organism>
<dbReference type="InterPro" id="IPR005196">
    <property type="entry name" value="Glyco_hydro_65_N"/>
</dbReference>
<feature type="domain" description="Glycoside hydrolase family 65 N-terminal" evidence="2">
    <location>
        <begin position="18"/>
        <end position="213"/>
    </location>
</feature>
<dbReference type="PATRIC" id="fig|1423815.3.peg.1279"/>
<evidence type="ECO:0000259" key="1">
    <source>
        <dbReference type="Pfam" id="PF03632"/>
    </source>
</evidence>
<keyword evidence="4" id="KW-1185">Reference proteome</keyword>
<dbReference type="GO" id="GO:0016757">
    <property type="term" value="F:glycosyltransferase activity"/>
    <property type="evidence" value="ECO:0007669"/>
    <property type="project" value="UniProtKB-ARBA"/>
</dbReference>
<dbReference type="Pfam" id="PF03632">
    <property type="entry name" value="Glyco_hydro_65m"/>
    <property type="match status" value="1"/>
</dbReference>
<protein>
    <submittedName>
        <fullName evidence="3">Maltose phosphorylase</fullName>
    </submittedName>
</protein>
<accession>A0A0R1SEM3</accession>
<dbReference type="PANTHER" id="PTHR11051">
    <property type="entry name" value="GLYCOSYL HYDROLASE-RELATED"/>
    <property type="match status" value="1"/>
</dbReference>
<dbReference type="STRING" id="1423815.FC27_GL001247"/>
<reference evidence="3 4" key="1">
    <citation type="journal article" date="2015" name="Genome Announc.">
        <title>Expanding the biotechnology potential of lactobacilli through comparative genomics of 213 strains and associated genera.</title>
        <authorList>
            <person name="Sun Z."/>
            <person name="Harris H.M."/>
            <person name="McCann A."/>
            <person name="Guo C."/>
            <person name="Argimon S."/>
            <person name="Zhang W."/>
            <person name="Yang X."/>
            <person name="Jeffery I.B."/>
            <person name="Cooney J.C."/>
            <person name="Kagawa T.F."/>
            <person name="Liu W."/>
            <person name="Song Y."/>
            <person name="Salvetti E."/>
            <person name="Wrobel A."/>
            <person name="Rasinkangas P."/>
            <person name="Parkhill J."/>
            <person name="Rea M.C."/>
            <person name="O'Sullivan O."/>
            <person name="Ritari J."/>
            <person name="Douillard F.P."/>
            <person name="Paul Ross R."/>
            <person name="Yang R."/>
            <person name="Briner A.E."/>
            <person name="Felis G.E."/>
            <person name="de Vos W.M."/>
            <person name="Barrangou R."/>
            <person name="Klaenhammer T.R."/>
            <person name="Caufield P.W."/>
            <person name="Cui Y."/>
            <person name="Zhang H."/>
            <person name="O'Toole P.W."/>
        </authorList>
    </citation>
    <scope>NUCLEOTIDE SEQUENCE [LARGE SCALE GENOMIC DNA]</scope>
    <source>
        <strain evidence="3 4">DSM 14857</strain>
    </source>
</reference>
<dbReference type="InterPro" id="IPR012341">
    <property type="entry name" value="6hp_glycosidase-like_sf"/>
</dbReference>
<dbReference type="InterPro" id="IPR011013">
    <property type="entry name" value="Gal_mutarotase_sf_dom"/>
</dbReference>
<dbReference type="InterPro" id="IPR008928">
    <property type="entry name" value="6-hairpin_glycosidase_sf"/>
</dbReference>
<feature type="domain" description="Glycoside hydrolase family 65 central catalytic" evidence="1">
    <location>
        <begin position="290"/>
        <end position="455"/>
    </location>
</feature>
<dbReference type="GO" id="GO:0004553">
    <property type="term" value="F:hydrolase activity, hydrolyzing O-glycosyl compounds"/>
    <property type="evidence" value="ECO:0007669"/>
    <property type="project" value="TreeGrafter"/>
</dbReference>
<evidence type="ECO:0000313" key="3">
    <source>
        <dbReference type="EMBL" id="KRL65812.1"/>
    </source>
</evidence>
<evidence type="ECO:0000259" key="2">
    <source>
        <dbReference type="Pfam" id="PF03636"/>
    </source>
</evidence>
<dbReference type="eggNOG" id="COG1554">
    <property type="taxonomic scope" value="Bacteria"/>
</dbReference>
<dbReference type="Proteomes" id="UP000051647">
    <property type="component" value="Unassembled WGS sequence"/>
</dbReference>
<comment type="caution">
    <text evidence="3">The sequence shown here is derived from an EMBL/GenBank/DDBJ whole genome shotgun (WGS) entry which is preliminary data.</text>
</comment>
<gene>
    <name evidence="3" type="ORF">FC27_GL001247</name>
</gene>
<dbReference type="SUPFAM" id="SSF74650">
    <property type="entry name" value="Galactose mutarotase-like"/>
    <property type="match status" value="1"/>
</dbReference>
<proteinExistence type="predicted"/>